<dbReference type="Gene3D" id="3.40.630.30">
    <property type="match status" value="1"/>
</dbReference>
<protein>
    <submittedName>
        <fullName evidence="2">Acetyltransferase</fullName>
    </submittedName>
</protein>
<organism evidence="2 3">
    <name type="scientific">[Clostridium] clostridioforme 90A8</name>
    <dbReference type="NCBI Taxonomy" id="999408"/>
    <lineage>
        <taxon>Bacteria</taxon>
        <taxon>Bacillati</taxon>
        <taxon>Bacillota</taxon>
        <taxon>Clostridia</taxon>
        <taxon>Lachnospirales</taxon>
        <taxon>Lachnospiraceae</taxon>
        <taxon>Enterocloster</taxon>
    </lineage>
</organism>
<evidence type="ECO:0000313" key="3">
    <source>
        <dbReference type="Proteomes" id="UP000013085"/>
    </source>
</evidence>
<gene>
    <name evidence="2" type="ORF">HMPREF1090_03979</name>
</gene>
<feature type="domain" description="N-acetyltransferase" evidence="1">
    <location>
        <begin position="3"/>
        <end position="160"/>
    </location>
</feature>
<dbReference type="EMBL" id="AGYR01000042">
    <property type="protein sequence ID" value="ENZ11624.1"/>
    <property type="molecule type" value="Genomic_DNA"/>
</dbReference>
<dbReference type="InterPro" id="IPR052742">
    <property type="entry name" value="Mito_N-acetyltransferase"/>
</dbReference>
<proteinExistence type="predicted"/>
<accession>A0A0E2H6N2</accession>
<dbReference type="PROSITE" id="PS51186">
    <property type="entry name" value="GNAT"/>
    <property type="match status" value="1"/>
</dbReference>
<reference evidence="2 3" key="1">
    <citation type="submission" date="2013-01" db="EMBL/GenBank/DDBJ databases">
        <title>The Genome Sequence of Clostridium clostridioforme 90A8.</title>
        <authorList>
            <consortium name="The Broad Institute Genome Sequencing Platform"/>
            <person name="Earl A."/>
            <person name="Ward D."/>
            <person name="Feldgarden M."/>
            <person name="Gevers D."/>
            <person name="Courvalin P."/>
            <person name="Lambert T."/>
            <person name="Walker B."/>
            <person name="Young S.K."/>
            <person name="Zeng Q."/>
            <person name="Gargeya S."/>
            <person name="Fitzgerald M."/>
            <person name="Haas B."/>
            <person name="Abouelleil A."/>
            <person name="Alvarado L."/>
            <person name="Arachchi H.M."/>
            <person name="Berlin A.M."/>
            <person name="Chapman S.B."/>
            <person name="Dewar J."/>
            <person name="Goldberg J."/>
            <person name="Griggs A."/>
            <person name="Gujja S."/>
            <person name="Hansen M."/>
            <person name="Howarth C."/>
            <person name="Imamovic A."/>
            <person name="Larimer J."/>
            <person name="McCowan C."/>
            <person name="Murphy C."/>
            <person name="Neiman D."/>
            <person name="Pearson M."/>
            <person name="Priest M."/>
            <person name="Roberts A."/>
            <person name="Saif S."/>
            <person name="Shea T."/>
            <person name="Sisk P."/>
            <person name="Sykes S."/>
            <person name="Wortman J."/>
            <person name="Nusbaum C."/>
            <person name="Birren B."/>
        </authorList>
    </citation>
    <scope>NUCLEOTIDE SEQUENCE [LARGE SCALE GENOMIC DNA]</scope>
    <source>
        <strain evidence="2 3">90A8</strain>
    </source>
</reference>
<dbReference type="PANTHER" id="PTHR43138:SF1">
    <property type="entry name" value="N-ACETYLTRANSFERASE ACA1"/>
    <property type="match status" value="1"/>
</dbReference>
<dbReference type="SUPFAM" id="SSF55729">
    <property type="entry name" value="Acyl-CoA N-acyltransferases (Nat)"/>
    <property type="match status" value="1"/>
</dbReference>
<dbReference type="PANTHER" id="PTHR43138">
    <property type="entry name" value="ACETYLTRANSFERASE, GNAT FAMILY"/>
    <property type="match status" value="1"/>
</dbReference>
<dbReference type="PATRIC" id="fig|999408.3.peg.4255"/>
<dbReference type="RefSeq" id="WP_002588115.1">
    <property type="nucleotide sequence ID" value="NZ_KB850981.1"/>
</dbReference>
<evidence type="ECO:0000313" key="2">
    <source>
        <dbReference type="EMBL" id="ENZ11624.1"/>
    </source>
</evidence>
<dbReference type="Proteomes" id="UP000013085">
    <property type="component" value="Unassembled WGS sequence"/>
</dbReference>
<dbReference type="HOGENOM" id="CLU_013985_42_2_9"/>
<dbReference type="Pfam" id="PF00583">
    <property type="entry name" value="Acetyltransf_1"/>
    <property type="match status" value="1"/>
</dbReference>
<evidence type="ECO:0000259" key="1">
    <source>
        <dbReference type="PROSITE" id="PS51186"/>
    </source>
</evidence>
<dbReference type="AlphaFoldDB" id="A0A0E2H6N2"/>
<dbReference type="InterPro" id="IPR016181">
    <property type="entry name" value="Acyl_CoA_acyltransferase"/>
</dbReference>
<sequence length="163" mass="18111">MDIKIRQYSEADTEAAVRIWNHIVEEGVAFPQIELLTAETGKQFFSEQSFTGIAYDGAGGDIVGLYILHPNNVGRCGHICNASYAVKSELRGRHIGEALVKHCMEQGKKLGFRILQFNAVVRSNVSALHMYEKLGFTQLGVIPGGFLMKDGSYEDIIPHYHVL</sequence>
<comment type="caution">
    <text evidence="2">The sequence shown here is derived from an EMBL/GenBank/DDBJ whole genome shotgun (WGS) entry which is preliminary data.</text>
</comment>
<dbReference type="InterPro" id="IPR000182">
    <property type="entry name" value="GNAT_dom"/>
</dbReference>
<dbReference type="GO" id="GO:0016747">
    <property type="term" value="F:acyltransferase activity, transferring groups other than amino-acyl groups"/>
    <property type="evidence" value="ECO:0007669"/>
    <property type="project" value="InterPro"/>
</dbReference>
<name>A0A0E2H6N2_9FIRM</name>
<keyword evidence="2" id="KW-0808">Transferase</keyword>